<reference evidence="2 3" key="1">
    <citation type="submission" date="2017-02" db="EMBL/GenBank/DDBJ databases">
        <authorList>
            <person name="Peterson S.W."/>
        </authorList>
    </citation>
    <scope>NUCLEOTIDE SEQUENCE [LARGE SCALE GENOMIC DNA]</scope>
    <source>
        <strain evidence="2 3">VKM Ac-2059</strain>
    </source>
</reference>
<protein>
    <recommendedName>
        <fullName evidence="1">DUF7882 domain-containing protein</fullName>
    </recommendedName>
</protein>
<gene>
    <name evidence="2" type="ORF">SAMN06309945_0494</name>
</gene>
<evidence type="ECO:0000313" key="2">
    <source>
        <dbReference type="EMBL" id="SKC38980.1"/>
    </source>
</evidence>
<dbReference type="RefSeq" id="WP_079726709.1">
    <property type="nucleotide sequence ID" value="NZ_FUZP01000001.1"/>
</dbReference>
<dbReference type="EMBL" id="FUZP01000001">
    <property type="protein sequence ID" value="SKC38980.1"/>
    <property type="molecule type" value="Genomic_DNA"/>
</dbReference>
<proteinExistence type="predicted"/>
<dbReference type="OrthoDB" id="5123855at2"/>
<dbReference type="AlphaFoldDB" id="A0A1T5IIQ2"/>
<organism evidence="2 3">
    <name type="scientific">Okibacterium fritillariae</name>
    <dbReference type="NCBI Taxonomy" id="123320"/>
    <lineage>
        <taxon>Bacteria</taxon>
        <taxon>Bacillati</taxon>
        <taxon>Actinomycetota</taxon>
        <taxon>Actinomycetes</taxon>
        <taxon>Micrococcales</taxon>
        <taxon>Microbacteriaceae</taxon>
        <taxon>Okibacterium</taxon>
    </lineage>
</organism>
<sequence>MGRIIYGYDSAEIEFDDRLLAHLKVAIVTKLRRDEKFTLSWDHGIDGGGGRSTVWIHPSIPLQFIFSGSRDATLNREWIEQLMMSANSTGGLQVSAEPREGAQHPA</sequence>
<accession>A0A1T5IIQ2</accession>
<keyword evidence="3" id="KW-1185">Reference proteome</keyword>
<evidence type="ECO:0000313" key="3">
    <source>
        <dbReference type="Proteomes" id="UP000190857"/>
    </source>
</evidence>
<evidence type="ECO:0000259" key="1">
    <source>
        <dbReference type="Pfam" id="PF25355"/>
    </source>
</evidence>
<dbReference type="InterPro" id="IPR057204">
    <property type="entry name" value="DUF7882"/>
</dbReference>
<dbReference type="Proteomes" id="UP000190857">
    <property type="component" value="Unassembled WGS sequence"/>
</dbReference>
<name>A0A1T5IIQ2_9MICO</name>
<dbReference type="Pfam" id="PF25355">
    <property type="entry name" value="DUF7882"/>
    <property type="match status" value="1"/>
</dbReference>
<feature type="domain" description="DUF7882" evidence="1">
    <location>
        <begin position="1"/>
        <end position="97"/>
    </location>
</feature>